<dbReference type="Pfam" id="PF07610">
    <property type="entry name" value="DUF1573"/>
    <property type="match status" value="1"/>
</dbReference>
<dbReference type="PANTHER" id="PTHR37833:SF1">
    <property type="entry name" value="SIGNAL PEPTIDE PROTEIN"/>
    <property type="match status" value="1"/>
</dbReference>
<comment type="caution">
    <text evidence="1">The sequence shown here is derived from an EMBL/GenBank/DDBJ whole genome shotgun (WGS) entry which is preliminary data.</text>
</comment>
<organism evidence="1 2">
    <name type="scientific">Bacteroides gallinaceum</name>
    <dbReference type="NCBI Taxonomy" id="1462571"/>
    <lineage>
        <taxon>Bacteria</taxon>
        <taxon>Pseudomonadati</taxon>
        <taxon>Bacteroidota</taxon>
        <taxon>Bacteroidia</taxon>
        <taxon>Bacteroidales</taxon>
        <taxon>Bacteroidaceae</taxon>
        <taxon>Bacteroides</taxon>
    </lineage>
</organism>
<evidence type="ECO:0000313" key="2">
    <source>
        <dbReference type="Proteomes" id="UP001169458"/>
    </source>
</evidence>
<dbReference type="PANTHER" id="PTHR37833">
    <property type="entry name" value="LIPOPROTEIN-RELATED"/>
    <property type="match status" value="1"/>
</dbReference>
<dbReference type="Gene3D" id="2.60.40.10">
    <property type="entry name" value="Immunoglobulins"/>
    <property type="match status" value="1"/>
</dbReference>
<reference evidence="2" key="2">
    <citation type="submission" date="2023-07" db="EMBL/GenBank/DDBJ databases">
        <title>Identification and characterization of horizontal gene transfer across gut microbiota members of farm animals based on homology search.</title>
        <authorList>
            <person name="Schwarzerova J."/>
            <person name="Nykrynova M."/>
            <person name="Jureckova K."/>
            <person name="Cejkova D."/>
            <person name="Rychlik I."/>
        </authorList>
    </citation>
    <scope>NUCLEOTIDE SEQUENCE [LARGE SCALE GENOMIC DNA]</scope>
    <source>
        <strain evidence="2">109_WCHN</strain>
    </source>
</reference>
<dbReference type="Proteomes" id="UP001169458">
    <property type="component" value="Unassembled WGS sequence"/>
</dbReference>
<accession>A0ABT7VC70</accession>
<gene>
    <name evidence="1" type="ORF">QUW60_01285</name>
</gene>
<dbReference type="InterPro" id="IPR011467">
    <property type="entry name" value="DUF1573"/>
</dbReference>
<reference evidence="1 2" key="1">
    <citation type="submission" date="2023-06" db="EMBL/GenBank/DDBJ databases">
        <authorList>
            <person name="Zeman M."/>
            <person name="Kubasova T."/>
            <person name="Jahodarova E."/>
            <person name="Nykrynova M."/>
            <person name="Rychlik I."/>
        </authorList>
    </citation>
    <scope>NUCLEOTIDE SEQUENCE [LARGE SCALE GENOMIC DNA]</scope>
    <source>
        <strain evidence="1 2">109_WCHN</strain>
    </source>
</reference>
<sequence length="273" mass="29983">MRTKLYLILLLAVCAVGGLKAQGRKVPFRSRAQMDSLLNPPLMKNAEAVLRFDSVVRHVGTLTEDDDPVTCRFVCTNVSGSPVELVRVRTTCGCMVSEFQPGVIAPGEKREILLTYHPKNHPGTVDSNAFVYLSGSENVPVARLTLVGNVLPGADEWARFPFFMGKLRLKRKSVEVVFGSAEKSVERILCGNSGEVPLRLSALMIPKYAKFRTEPEVIYPGSEGDIVITVEKALVPRTKGKTFTFPVVVDGVEGRPSDRTITVKINVPNNNEK</sequence>
<proteinExistence type="predicted"/>
<dbReference type="EMBL" id="JAUDEN010000001">
    <property type="protein sequence ID" value="MDM8323876.1"/>
    <property type="molecule type" value="Genomic_DNA"/>
</dbReference>
<protein>
    <submittedName>
        <fullName evidence="1">DUF1573 domain-containing protein</fullName>
    </submittedName>
</protein>
<name>A0ABT7VC70_9BACE</name>
<keyword evidence="2" id="KW-1185">Reference proteome</keyword>
<dbReference type="RefSeq" id="WP_289558164.1">
    <property type="nucleotide sequence ID" value="NZ_JAUDEN010000001.1"/>
</dbReference>
<evidence type="ECO:0000313" key="1">
    <source>
        <dbReference type="EMBL" id="MDM8323876.1"/>
    </source>
</evidence>
<dbReference type="InterPro" id="IPR013783">
    <property type="entry name" value="Ig-like_fold"/>
</dbReference>